<evidence type="ECO:0000313" key="9">
    <source>
        <dbReference type="EMBL" id="KAJ6719655.1"/>
    </source>
</evidence>
<comment type="catalytic activity">
    <reaction evidence="1">
        <text>Hydrolysis of terminal, non-reducing alpha-D-galactose residues in alpha-D-galactosides, including galactose oligosaccharides, galactomannans and galactolipids.</text>
        <dbReference type="EC" id="3.2.1.22"/>
    </reaction>
</comment>
<keyword evidence="6" id="KW-0326">Glycosidase</keyword>
<sequence length="324" mass="36105">MLPLGRLTDPGSNRGPYRKSNLNLNEQKTQMTLWAMARSPLMFGGDVRELDETTYSLITNPFILEINSFSTNNKEFPYATGTKGSTYKTMVHSHGSRRCLEEVGKSHTQFLVFTSCNHPKVKGWSIEALDQDLDQICWKENMGSHGPLCLYKRKTRLASDERLIYNEGELHLFASDGMEFCLDASPRHKRTSRELKSGSFSPCRSDANQMWELNNNGSLVSSYSGLCATVKSTDANVGSSRVRSWIATGRKGEIYVALFNLNSEKTVISATISDLTKALPGRSLNATSCHGTEVWSGKDFGKIKDSISMEVEMHDCALFVLNCP</sequence>
<evidence type="ECO:0000313" key="10">
    <source>
        <dbReference type="Proteomes" id="UP001151532"/>
    </source>
</evidence>
<proteinExistence type="inferred from homology"/>
<dbReference type="SUPFAM" id="SSF51011">
    <property type="entry name" value="Glycosyl hydrolase domain"/>
    <property type="match status" value="1"/>
</dbReference>
<dbReference type="InterPro" id="IPR013780">
    <property type="entry name" value="Glyco_hydro_b"/>
</dbReference>
<feature type="region of interest" description="Disordered" evidence="7">
    <location>
        <begin position="1"/>
        <end position="20"/>
    </location>
</feature>
<dbReference type="Gene3D" id="3.20.20.70">
    <property type="entry name" value="Aldolase class I"/>
    <property type="match status" value="1"/>
</dbReference>
<organism evidence="9 10">
    <name type="scientific">Salix purpurea</name>
    <name type="common">Purple osier willow</name>
    <dbReference type="NCBI Taxonomy" id="77065"/>
    <lineage>
        <taxon>Eukaryota</taxon>
        <taxon>Viridiplantae</taxon>
        <taxon>Streptophyta</taxon>
        <taxon>Embryophyta</taxon>
        <taxon>Tracheophyta</taxon>
        <taxon>Spermatophyta</taxon>
        <taxon>Magnoliopsida</taxon>
        <taxon>eudicotyledons</taxon>
        <taxon>Gunneridae</taxon>
        <taxon>Pentapetalae</taxon>
        <taxon>rosids</taxon>
        <taxon>fabids</taxon>
        <taxon>Malpighiales</taxon>
        <taxon>Salicaceae</taxon>
        <taxon>Saliceae</taxon>
        <taxon>Salix</taxon>
    </lineage>
</organism>
<reference evidence="9" key="1">
    <citation type="submission" date="2022-11" db="EMBL/GenBank/DDBJ databases">
        <authorList>
            <person name="Hyden B.L."/>
            <person name="Feng K."/>
            <person name="Yates T."/>
            <person name="Jawdy S."/>
            <person name="Smart L.B."/>
            <person name="Muchero W."/>
        </authorList>
    </citation>
    <scope>NUCLEOTIDE SEQUENCE</scope>
    <source>
        <tissue evidence="9">Shoot tip</tissue>
    </source>
</reference>
<dbReference type="AlphaFoldDB" id="A0A9Q0Z370"/>
<feature type="domain" description="Alpha galactosidase C-terminal" evidence="8">
    <location>
        <begin position="243"/>
        <end position="321"/>
    </location>
</feature>
<keyword evidence="10" id="KW-1185">Reference proteome</keyword>
<dbReference type="InterPro" id="IPR035992">
    <property type="entry name" value="Ricin_B-like_lectins"/>
</dbReference>
<name>A0A9Q0Z370_SALPP</name>
<dbReference type="InterPro" id="IPR041233">
    <property type="entry name" value="Melibiase_C"/>
</dbReference>
<dbReference type="PANTHER" id="PTHR11452:SF42">
    <property type="entry name" value="ALPHA-GALACTOSIDASE"/>
    <property type="match status" value="1"/>
</dbReference>
<dbReference type="OrthoDB" id="5795902at2759"/>
<gene>
    <name evidence="9" type="ORF">OIU79_007325</name>
</gene>
<dbReference type="SUPFAM" id="SSF51445">
    <property type="entry name" value="(Trans)glycosidases"/>
    <property type="match status" value="1"/>
</dbReference>
<dbReference type="SUPFAM" id="SSF50370">
    <property type="entry name" value="Ricin B-like lectins"/>
    <property type="match status" value="1"/>
</dbReference>
<keyword evidence="5" id="KW-0378">Hydrolase</keyword>
<accession>A0A9Q0Z370</accession>
<evidence type="ECO:0000256" key="6">
    <source>
        <dbReference type="ARBA" id="ARBA00023295"/>
    </source>
</evidence>
<evidence type="ECO:0000256" key="1">
    <source>
        <dbReference type="ARBA" id="ARBA00001255"/>
    </source>
</evidence>
<evidence type="ECO:0000256" key="7">
    <source>
        <dbReference type="SAM" id="MobiDB-lite"/>
    </source>
</evidence>
<dbReference type="Pfam" id="PF17801">
    <property type="entry name" value="Melibiase_C"/>
    <property type="match status" value="1"/>
</dbReference>
<dbReference type="InterPro" id="IPR002241">
    <property type="entry name" value="Glyco_hydro_27"/>
</dbReference>
<comment type="caution">
    <text evidence="9">The sequence shown here is derived from an EMBL/GenBank/DDBJ whole genome shotgun (WGS) entry which is preliminary data.</text>
</comment>
<dbReference type="GO" id="GO:0004557">
    <property type="term" value="F:alpha-galactosidase activity"/>
    <property type="evidence" value="ECO:0007669"/>
    <property type="project" value="UniProtKB-EC"/>
</dbReference>
<dbReference type="Gene3D" id="2.60.40.1180">
    <property type="entry name" value="Golgi alpha-mannosidase II"/>
    <property type="match status" value="1"/>
</dbReference>
<dbReference type="Proteomes" id="UP001151532">
    <property type="component" value="Chromosome 10"/>
</dbReference>
<dbReference type="PANTHER" id="PTHR11452">
    <property type="entry name" value="ALPHA-GALACTOSIDASE/ALPHA-N-ACETYLGALACTOSAMINIDASE"/>
    <property type="match status" value="1"/>
</dbReference>
<evidence type="ECO:0000256" key="3">
    <source>
        <dbReference type="ARBA" id="ARBA00012755"/>
    </source>
</evidence>
<comment type="similarity">
    <text evidence="2">Belongs to the glycosyl hydrolase 27 family.</text>
</comment>
<evidence type="ECO:0000256" key="2">
    <source>
        <dbReference type="ARBA" id="ARBA00009743"/>
    </source>
</evidence>
<dbReference type="EMBL" id="JAPFFK010000014">
    <property type="protein sequence ID" value="KAJ6719655.1"/>
    <property type="molecule type" value="Genomic_DNA"/>
</dbReference>
<dbReference type="PROSITE" id="PS50231">
    <property type="entry name" value="RICIN_B_LECTIN"/>
    <property type="match status" value="1"/>
</dbReference>
<dbReference type="InterPro" id="IPR013785">
    <property type="entry name" value="Aldolase_TIM"/>
</dbReference>
<dbReference type="InterPro" id="IPR017853">
    <property type="entry name" value="GH"/>
</dbReference>
<evidence type="ECO:0000259" key="8">
    <source>
        <dbReference type="Pfam" id="PF17801"/>
    </source>
</evidence>
<keyword evidence="4" id="KW-0732">Signal</keyword>
<evidence type="ECO:0000256" key="5">
    <source>
        <dbReference type="ARBA" id="ARBA00022801"/>
    </source>
</evidence>
<dbReference type="EC" id="3.2.1.22" evidence="3"/>
<dbReference type="GO" id="GO:0005975">
    <property type="term" value="P:carbohydrate metabolic process"/>
    <property type="evidence" value="ECO:0007669"/>
    <property type="project" value="InterPro"/>
</dbReference>
<evidence type="ECO:0000256" key="4">
    <source>
        <dbReference type="ARBA" id="ARBA00022729"/>
    </source>
</evidence>
<reference evidence="9" key="2">
    <citation type="journal article" date="2023" name="Int. J. Mol. Sci.">
        <title>De Novo Assembly and Annotation of 11 Diverse Shrub Willow (Salix) Genomes Reveals Novel Gene Organization in Sex-Linked Regions.</title>
        <authorList>
            <person name="Hyden B."/>
            <person name="Feng K."/>
            <person name="Yates T.B."/>
            <person name="Jawdy S."/>
            <person name="Cereghino C."/>
            <person name="Smart L.B."/>
            <person name="Muchero W."/>
        </authorList>
    </citation>
    <scope>NUCLEOTIDE SEQUENCE</scope>
    <source>
        <tissue evidence="9">Shoot tip</tissue>
    </source>
</reference>
<protein>
    <recommendedName>
        <fullName evidence="3">alpha-galactosidase</fullName>
        <ecNumber evidence="3">3.2.1.22</ecNumber>
    </recommendedName>
</protein>